<proteinExistence type="predicted"/>
<organism evidence="2 3">
    <name type="scientific">Desulfatibacillum aliphaticivorans</name>
    <dbReference type="NCBI Taxonomy" id="218208"/>
    <lineage>
        <taxon>Bacteria</taxon>
        <taxon>Pseudomonadati</taxon>
        <taxon>Thermodesulfobacteriota</taxon>
        <taxon>Desulfobacteria</taxon>
        <taxon>Desulfobacterales</taxon>
        <taxon>Desulfatibacillaceae</taxon>
        <taxon>Desulfatibacillum</taxon>
    </lineage>
</organism>
<evidence type="ECO:0000313" key="3">
    <source>
        <dbReference type="Proteomes" id="UP000000739"/>
    </source>
</evidence>
<evidence type="ECO:0000259" key="1">
    <source>
        <dbReference type="Pfam" id="PF26308"/>
    </source>
</evidence>
<dbReference type="eggNOG" id="ENOG5031SN4">
    <property type="taxonomic scope" value="Bacteria"/>
</dbReference>
<reference evidence="2 3" key="1">
    <citation type="journal article" date="2012" name="Environ. Microbiol.">
        <title>The genome sequence of Desulfatibacillum alkenivorans AK-01: a blueprint for anaerobic alkane oxidation.</title>
        <authorList>
            <person name="Callaghan A.V."/>
            <person name="Morris B.E."/>
            <person name="Pereira I.A."/>
            <person name="McInerney M.J."/>
            <person name="Austin R.N."/>
            <person name="Groves J.T."/>
            <person name="Kukor J.J."/>
            <person name="Suflita J.M."/>
            <person name="Young L.Y."/>
            <person name="Zylstra G.J."/>
            <person name="Wawrik B."/>
        </authorList>
    </citation>
    <scope>NUCLEOTIDE SEQUENCE [LARGE SCALE GENOMIC DNA]</scope>
    <source>
        <strain evidence="2 3">AK-01</strain>
    </source>
</reference>
<dbReference type="EMBL" id="CP001322">
    <property type="protein sequence ID" value="ACL06152.1"/>
    <property type="molecule type" value="Genomic_DNA"/>
</dbReference>
<dbReference type="RefSeq" id="WP_015949198.1">
    <property type="nucleotide sequence ID" value="NC_011768.1"/>
</dbReference>
<keyword evidence="3" id="KW-1185">Reference proteome</keyword>
<dbReference type="AlphaFoldDB" id="B8FCI9"/>
<name>B8FCI9_DESAL</name>
<dbReference type="KEGG" id="dal:Dalk_4473"/>
<feature type="domain" description="YopA central" evidence="1">
    <location>
        <begin position="123"/>
        <end position="249"/>
    </location>
</feature>
<dbReference type="HOGENOM" id="CLU_591500_0_0_7"/>
<dbReference type="Proteomes" id="UP000000739">
    <property type="component" value="Chromosome"/>
</dbReference>
<accession>B8FCI9</accession>
<dbReference type="InterPro" id="IPR058684">
    <property type="entry name" value="YopA_M"/>
</dbReference>
<sequence>MEESNTQIPNSQIPPEPGEKVFWGEALADFWLEDKNQNKIKVLKGVQVTGTQLFAPYDCVQLALKGISESDYYQATFGGKSYVQFNGGALIECLGHSWTETQSKWRPLREPLDIAYNNTNGYEISFTLFSFPEFLGHHDINLQDTKAETGGSYWWRCGQIPMEVDGWEILISGHIKTHEWIEEIRETGGWAATHIGAIRKSNFRPISWEEAKNLIKCLHNFLSFARGHWQPIGNIRLLDSEKNCTREMWGLLPGGSQPNQSGMTWWSPHPMGHELKDAFKGFWKIWNNPIWTEPLIEIIYWYLQANLGSRGQLGCDSALILSQAALEKLAWIYITRSKEVVSEEDFASIKRASDKFRLLATHLEIPQEIPGIIESLKEDMEGNIFEDAFHAITDIRNQLVHPKRNRELKDRATFDAWNLSQWYIEMFLLRLMKYEGHYANRIRIRKWAGEIDQVPWIKKDIG</sequence>
<evidence type="ECO:0000313" key="2">
    <source>
        <dbReference type="EMBL" id="ACL06152.1"/>
    </source>
</evidence>
<protein>
    <recommendedName>
        <fullName evidence="1">YopA central domain-containing protein</fullName>
    </recommendedName>
</protein>
<dbReference type="Pfam" id="PF26308">
    <property type="entry name" value="YopA_M"/>
    <property type="match status" value="1"/>
</dbReference>
<gene>
    <name evidence="2" type="ordered locus">Dalk_4473</name>
</gene>